<feature type="transmembrane region" description="Helical" evidence="2">
    <location>
        <begin position="38"/>
        <end position="57"/>
    </location>
</feature>
<sequence>MSRRRTSRRRGRRSQAVAFPSFDGDSDSREGRWWLSKAAVVTMLLLVALTAGAAMTLTVQPPSHTGADWEAAADVMHSARAGENALLRMEPTPTENGTHDDHRVPYGLKKTSSGSLPMIRLKNHLKGPTPPRVAKIVNNTETSTSGSWERHLDELPSVNPVRPHAQKHHTREVHFPDSEPVAIINGSDLTTGSNHCFSENAKLHQGLTGILQDQDTGKYITKGRKENRIDEPVVEEEGRRHSHLANTVSPNVEYGVVAGFKNSDSTPANDAISASKPV</sequence>
<evidence type="ECO:0000313" key="3">
    <source>
        <dbReference type="EMBL" id="EEN42722.1"/>
    </source>
</evidence>
<protein>
    <submittedName>
        <fullName evidence="3">Uncharacterized protein</fullName>
    </submittedName>
</protein>
<keyword evidence="2" id="KW-0812">Transmembrane</keyword>
<evidence type="ECO:0000256" key="1">
    <source>
        <dbReference type="SAM" id="MobiDB-lite"/>
    </source>
</evidence>
<keyword evidence="2" id="KW-1133">Transmembrane helix</keyword>
<feature type="region of interest" description="Disordered" evidence="1">
    <location>
        <begin position="1"/>
        <end position="29"/>
    </location>
</feature>
<organism>
    <name type="scientific">Branchiostoma floridae</name>
    <name type="common">Florida lancelet</name>
    <name type="synonym">Amphioxus</name>
    <dbReference type="NCBI Taxonomy" id="7739"/>
    <lineage>
        <taxon>Eukaryota</taxon>
        <taxon>Metazoa</taxon>
        <taxon>Chordata</taxon>
        <taxon>Cephalochordata</taxon>
        <taxon>Leptocardii</taxon>
        <taxon>Amphioxiformes</taxon>
        <taxon>Branchiostomatidae</taxon>
        <taxon>Branchiostoma</taxon>
    </lineage>
</organism>
<name>C3ZXJ8_BRAFL</name>
<proteinExistence type="predicted"/>
<dbReference type="InParanoid" id="C3ZXJ8"/>
<keyword evidence="2" id="KW-0472">Membrane</keyword>
<gene>
    <name evidence="3" type="ORF">BRAFLDRAFT_77471</name>
</gene>
<feature type="compositionally biased region" description="Basic residues" evidence="1">
    <location>
        <begin position="1"/>
        <end position="13"/>
    </location>
</feature>
<reference evidence="3" key="1">
    <citation type="journal article" date="2008" name="Nature">
        <title>The amphioxus genome and the evolution of the chordate karyotype.</title>
        <authorList>
            <consortium name="US DOE Joint Genome Institute (JGI-PGF)"/>
            <person name="Putnam N.H."/>
            <person name="Butts T."/>
            <person name="Ferrier D.E.K."/>
            <person name="Furlong R.F."/>
            <person name="Hellsten U."/>
            <person name="Kawashima T."/>
            <person name="Robinson-Rechavi M."/>
            <person name="Shoguchi E."/>
            <person name="Terry A."/>
            <person name="Yu J.-K."/>
            <person name="Benito-Gutierrez E.L."/>
            <person name="Dubchak I."/>
            <person name="Garcia-Fernandez J."/>
            <person name="Gibson-Brown J.J."/>
            <person name="Grigoriev I.V."/>
            <person name="Horton A.C."/>
            <person name="de Jong P.J."/>
            <person name="Jurka J."/>
            <person name="Kapitonov V.V."/>
            <person name="Kohara Y."/>
            <person name="Kuroki Y."/>
            <person name="Lindquist E."/>
            <person name="Lucas S."/>
            <person name="Osoegawa K."/>
            <person name="Pennacchio L.A."/>
            <person name="Salamov A.A."/>
            <person name="Satou Y."/>
            <person name="Sauka-Spengler T."/>
            <person name="Schmutz J."/>
            <person name="Shin-I T."/>
            <person name="Toyoda A."/>
            <person name="Bronner-Fraser M."/>
            <person name="Fujiyama A."/>
            <person name="Holland L.Z."/>
            <person name="Holland P.W.H."/>
            <person name="Satoh N."/>
            <person name="Rokhsar D.S."/>
        </authorList>
    </citation>
    <scope>NUCLEOTIDE SEQUENCE [LARGE SCALE GENOMIC DNA]</scope>
    <source>
        <strain evidence="3">S238N-H82</strain>
        <tissue evidence="3">Testes</tissue>
    </source>
</reference>
<dbReference type="EMBL" id="GG666713">
    <property type="protein sequence ID" value="EEN42722.1"/>
    <property type="molecule type" value="Genomic_DNA"/>
</dbReference>
<accession>C3ZXJ8</accession>
<dbReference type="AlphaFoldDB" id="C3ZXJ8"/>
<evidence type="ECO:0000256" key="2">
    <source>
        <dbReference type="SAM" id="Phobius"/>
    </source>
</evidence>